<dbReference type="AlphaFoldDB" id="A0A917IE28"/>
<keyword evidence="3" id="KW-1185">Reference proteome</keyword>
<dbReference type="Proteomes" id="UP000657592">
    <property type="component" value="Unassembled WGS sequence"/>
</dbReference>
<feature type="region of interest" description="Disordered" evidence="1">
    <location>
        <begin position="87"/>
        <end position="107"/>
    </location>
</feature>
<feature type="region of interest" description="Disordered" evidence="1">
    <location>
        <begin position="1"/>
        <end position="21"/>
    </location>
</feature>
<comment type="caution">
    <text evidence="2">The sequence shown here is derived from an EMBL/GenBank/DDBJ whole genome shotgun (WGS) entry which is preliminary data.</text>
</comment>
<proteinExistence type="predicted"/>
<dbReference type="RefSeq" id="WP_188755945.1">
    <property type="nucleotide sequence ID" value="NZ_BMJY01000006.1"/>
</dbReference>
<feature type="compositionally biased region" description="Basic and acidic residues" evidence="1">
    <location>
        <begin position="87"/>
        <end position="98"/>
    </location>
</feature>
<dbReference type="Pfam" id="PF11662">
    <property type="entry name" value="DUF3263"/>
    <property type="match status" value="1"/>
</dbReference>
<gene>
    <name evidence="2" type="ORF">GCM10010921_18010</name>
</gene>
<dbReference type="InterPro" id="IPR021678">
    <property type="entry name" value="DUF3263"/>
</dbReference>
<organism evidence="2 3">
    <name type="scientific">Microbacterium album</name>
    <dbReference type="NCBI Taxonomy" id="2053191"/>
    <lineage>
        <taxon>Bacteria</taxon>
        <taxon>Bacillati</taxon>
        <taxon>Actinomycetota</taxon>
        <taxon>Actinomycetes</taxon>
        <taxon>Micrococcales</taxon>
        <taxon>Microbacteriaceae</taxon>
        <taxon>Microbacterium</taxon>
    </lineage>
</organism>
<evidence type="ECO:0000313" key="2">
    <source>
        <dbReference type="EMBL" id="GGH43790.1"/>
    </source>
</evidence>
<reference evidence="2" key="2">
    <citation type="submission" date="2020-09" db="EMBL/GenBank/DDBJ databases">
        <authorList>
            <person name="Sun Q."/>
            <person name="Zhou Y."/>
        </authorList>
    </citation>
    <scope>NUCLEOTIDE SEQUENCE</scope>
    <source>
        <strain evidence="2">CGMCC 1.15794</strain>
    </source>
</reference>
<accession>A0A917IE28</accession>
<evidence type="ECO:0000313" key="3">
    <source>
        <dbReference type="Proteomes" id="UP000657592"/>
    </source>
</evidence>
<sequence>MSSSQPASSPPEGSAAGGLSDRDRAILAFEAEWRRHGGAKEEAIRARLGLTPARYYQLLGRLIDAPEAIAADPLLVGRLRRQRDARLAARRGGPERGRAAGGARLAG</sequence>
<protein>
    <recommendedName>
        <fullName evidence="4">DUF3263 domain-containing protein</fullName>
    </recommendedName>
</protein>
<evidence type="ECO:0008006" key="4">
    <source>
        <dbReference type="Google" id="ProtNLM"/>
    </source>
</evidence>
<dbReference type="EMBL" id="BMJY01000006">
    <property type="protein sequence ID" value="GGH43790.1"/>
    <property type="molecule type" value="Genomic_DNA"/>
</dbReference>
<reference evidence="2" key="1">
    <citation type="journal article" date="2014" name="Int. J. Syst. Evol. Microbiol.">
        <title>Complete genome sequence of Corynebacterium casei LMG S-19264T (=DSM 44701T), isolated from a smear-ripened cheese.</title>
        <authorList>
            <consortium name="US DOE Joint Genome Institute (JGI-PGF)"/>
            <person name="Walter F."/>
            <person name="Albersmeier A."/>
            <person name="Kalinowski J."/>
            <person name="Ruckert C."/>
        </authorList>
    </citation>
    <scope>NUCLEOTIDE SEQUENCE</scope>
    <source>
        <strain evidence="2">CGMCC 1.15794</strain>
    </source>
</reference>
<name>A0A917IE28_9MICO</name>
<evidence type="ECO:0000256" key="1">
    <source>
        <dbReference type="SAM" id="MobiDB-lite"/>
    </source>
</evidence>